<dbReference type="PROSITE" id="PS00211">
    <property type="entry name" value="ABC_TRANSPORTER_1"/>
    <property type="match status" value="1"/>
</dbReference>
<evidence type="ECO:0000256" key="7">
    <source>
        <dbReference type="ARBA" id="ARBA00022967"/>
    </source>
</evidence>
<name>G8C2Z4_9MOLU</name>
<comment type="similarity">
    <text evidence="2">Belongs to the ABC transporter superfamily.</text>
</comment>
<evidence type="ECO:0000256" key="6">
    <source>
        <dbReference type="ARBA" id="ARBA00022840"/>
    </source>
</evidence>
<keyword evidence="3" id="KW-0813">Transport</keyword>
<dbReference type="HOGENOM" id="CLU_000604_1_22_14"/>
<feature type="domain" description="ABC transporter" evidence="9">
    <location>
        <begin position="24"/>
        <end position="267"/>
    </location>
</feature>
<evidence type="ECO:0000256" key="1">
    <source>
        <dbReference type="ARBA" id="ARBA00004202"/>
    </source>
</evidence>
<dbReference type="PANTHER" id="PTHR43553">
    <property type="entry name" value="HEAVY METAL TRANSPORTER"/>
    <property type="match status" value="1"/>
</dbReference>
<keyword evidence="7" id="KW-1278">Translocase</keyword>
<reference evidence="10" key="1">
    <citation type="submission" date="2011-11" db="EMBL/GenBank/DDBJ databases">
        <title>Complete genome sequence of Candidatus Mycoplasma haemominutum.</title>
        <authorList>
            <person name="Barker E.N."/>
            <person name="Darby A.C."/>
            <person name="Helps C.R."/>
            <person name="Peters I.R."/>
            <person name="Hughes M.A."/>
            <person name="Radford A.D."/>
            <person name="Novacco M."/>
            <person name="Boretti F."/>
            <person name="Hofmann-Lehmann R."/>
            <person name="Tasker S."/>
        </authorList>
    </citation>
    <scope>NUCLEOTIDE SEQUENCE</scope>
    <source>
        <strain evidence="10">Birmingham 1</strain>
    </source>
</reference>
<dbReference type="GO" id="GO:0005524">
    <property type="term" value="F:ATP binding"/>
    <property type="evidence" value="ECO:0007669"/>
    <property type="project" value="UniProtKB-KW"/>
</dbReference>
<dbReference type="InterPro" id="IPR003439">
    <property type="entry name" value="ABC_transporter-like_ATP-bd"/>
</dbReference>
<dbReference type="InterPro" id="IPR027417">
    <property type="entry name" value="P-loop_NTPase"/>
</dbReference>
<comment type="subcellular location">
    <subcellularLocation>
        <location evidence="1">Cell membrane</location>
        <topology evidence="1">Peripheral membrane protein</topology>
    </subcellularLocation>
</comment>
<keyword evidence="5" id="KW-0547">Nucleotide-binding</keyword>
<dbReference type="KEGG" id="mhb:MHM_01740"/>
<evidence type="ECO:0000256" key="4">
    <source>
        <dbReference type="ARBA" id="ARBA00022475"/>
    </source>
</evidence>
<dbReference type="OrthoDB" id="9784332at2"/>
<dbReference type="GO" id="GO:0042626">
    <property type="term" value="F:ATPase-coupled transmembrane transporter activity"/>
    <property type="evidence" value="ECO:0007669"/>
    <property type="project" value="TreeGrafter"/>
</dbReference>
<gene>
    <name evidence="10" type="primary">cbiO2</name>
    <name evidence="10" type="ORF">MHM_01740</name>
</gene>
<keyword evidence="8" id="KW-0472">Membrane</keyword>
<keyword evidence="6 10" id="KW-0067">ATP-binding</keyword>
<evidence type="ECO:0000256" key="3">
    <source>
        <dbReference type="ARBA" id="ARBA00022448"/>
    </source>
</evidence>
<organism evidence="10">
    <name type="scientific">Candidatus Mycoplasma haematominutum 'Birmingham 1'</name>
    <dbReference type="NCBI Taxonomy" id="1116213"/>
    <lineage>
        <taxon>Bacteria</taxon>
        <taxon>Bacillati</taxon>
        <taxon>Mycoplasmatota</taxon>
        <taxon>Mollicutes</taxon>
        <taxon>Mycoplasmataceae</taxon>
        <taxon>Mycoplasma</taxon>
    </lineage>
</organism>
<sequence>MKNLLNINIKKNALSHKPSPDNAVEVFDLNCSFKEKRVLHSLSCKFKKGKVYGIVGPPGSGKSVFCEHLNGLLRSETANIYFASGQRILFFKSKLKNYKAIRREVGMVFQFPEYQLFKETVLQDITFGPKILSNLHHSQMYEWEEKAKKILSELSFPIELIHSSPFKLSGGQKRKVTLAGILILDPAVIVFDEPTLGLDPQSILQVIDFVKQLHSKGTTIILASSNMDFILEVADRVLFFENGRLRTDSDVYSFFRTCPPSLIKPKVVQFIEKLVQKNNRFIGVWNHKPRNVTQLAKAIVNVTQCFS</sequence>
<evidence type="ECO:0000313" key="10">
    <source>
        <dbReference type="EMBL" id="CCE66692.1"/>
    </source>
</evidence>
<dbReference type="CDD" id="cd03225">
    <property type="entry name" value="ABC_cobalt_CbiO_domain1"/>
    <property type="match status" value="1"/>
</dbReference>
<keyword evidence="10" id="KW-0378">Hydrolase</keyword>
<dbReference type="Pfam" id="PF00005">
    <property type="entry name" value="ABC_tran"/>
    <property type="match status" value="1"/>
</dbReference>
<evidence type="ECO:0000259" key="9">
    <source>
        <dbReference type="PROSITE" id="PS50893"/>
    </source>
</evidence>
<reference evidence="10" key="2">
    <citation type="submission" date="2011-11" db="EMBL/GenBank/DDBJ databases">
        <authorList>
            <person name="Barker E."/>
        </authorList>
    </citation>
    <scope>NUCLEOTIDE SEQUENCE</scope>
    <source>
        <strain evidence="10">Birmingham 1</strain>
    </source>
</reference>
<dbReference type="InterPro" id="IPR015856">
    <property type="entry name" value="ABC_transpr_CbiO/EcfA_su"/>
</dbReference>
<dbReference type="AlphaFoldDB" id="G8C2Z4"/>
<dbReference type="PATRIC" id="fig|1116213.3.peg.185"/>
<protein>
    <submittedName>
        <fullName evidence="10">Cobalt ABC transporter, ATP-binding protein</fullName>
        <ecNumber evidence="10">3.6.3.-</ecNumber>
    </submittedName>
</protein>
<dbReference type="InterPro" id="IPR050095">
    <property type="entry name" value="ECF_ABC_transporter_ATP-bd"/>
</dbReference>
<dbReference type="RefSeq" id="WP_015511557.1">
    <property type="nucleotide sequence ID" value="NC_021007.1"/>
</dbReference>
<evidence type="ECO:0000256" key="8">
    <source>
        <dbReference type="ARBA" id="ARBA00023136"/>
    </source>
</evidence>
<dbReference type="EMBL" id="HE613254">
    <property type="protein sequence ID" value="CCE66692.1"/>
    <property type="molecule type" value="Genomic_DNA"/>
</dbReference>
<dbReference type="InterPro" id="IPR017871">
    <property type="entry name" value="ABC_transporter-like_CS"/>
</dbReference>
<dbReference type="GO" id="GO:0043190">
    <property type="term" value="C:ATP-binding cassette (ABC) transporter complex"/>
    <property type="evidence" value="ECO:0007669"/>
    <property type="project" value="TreeGrafter"/>
</dbReference>
<dbReference type="InterPro" id="IPR003593">
    <property type="entry name" value="AAA+_ATPase"/>
</dbReference>
<dbReference type="Gene3D" id="3.40.50.300">
    <property type="entry name" value="P-loop containing nucleotide triphosphate hydrolases"/>
    <property type="match status" value="1"/>
</dbReference>
<dbReference type="PROSITE" id="PS50893">
    <property type="entry name" value="ABC_TRANSPORTER_2"/>
    <property type="match status" value="1"/>
</dbReference>
<dbReference type="GO" id="GO:0016887">
    <property type="term" value="F:ATP hydrolysis activity"/>
    <property type="evidence" value="ECO:0007669"/>
    <property type="project" value="InterPro"/>
</dbReference>
<dbReference type="SUPFAM" id="SSF52540">
    <property type="entry name" value="P-loop containing nucleoside triphosphate hydrolases"/>
    <property type="match status" value="1"/>
</dbReference>
<accession>G8C2Z4</accession>
<dbReference type="EC" id="3.6.3.-" evidence="10"/>
<evidence type="ECO:0000256" key="5">
    <source>
        <dbReference type="ARBA" id="ARBA00022741"/>
    </source>
</evidence>
<keyword evidence="4" id="KW-1003">Cell membrane</keyword>
<proteinExistence type="inferred from homology"/>
<dbReference type="PANTHER" id="PTHR43553:SF27">
    <property type="entry name" value="ENERGY-COUPLING FACTOR TRANSPORTER ATP-BINDING PROTEIN ECFA2"/>
    <property type="match status" value="1"/>
</dbReference>
<dbReference type="SMART" id="SM00382">
    <property type="entry name" value="AAA"/>
    <property type="match status" value="1"/>
</dbReference>
<evidence type="ECO:0000256" key="2">
    <source>
        <dbReference type="ARBA" id="ARBA00005417"/>
    </source>
</evidence>